<keyword evidence="5" id="KW-1185">Reference proteome</keyword>
<protein>
    <recommendedName>
        <fullName evidence="6">Transmembrane protein</fullName>
    </recommendedName>
</protein>
<feature type="compositionally biased region" description="Low complexity" evidence="1">
    <location>
        <begin position="507"/>
        <end position="516"/>
    </location>
</feature>
<evidence type="ECO:0000313" key="5">
    <source>
        <dbReference type="Proteomes" id="UP001283341"/>
    </source>
</evidence>
<reference evidence="4" key="2">
    <citation type="submission" date="2023-06" db="EMBL/GenBank/DDBJ databases">
        <authorList>
            <consortium name="Lawrence Berkeley National Laboratory"/>
            <person name="Haridas S."/>
            <person name="Hensen N."/>
            <person name="Bonometti L."/>
            <person name="Westerberg I."/>
            <person name="Brannstrom I.O."/>
            <person name="Guillou S."/>
            <person name="Cros-Aarteil S."/>
            <person name="Calhoun S."/>
            <person name="Kuo A."/>
            <person name="Mondo S."/>
            <person name="Pangilinan J."/>
            <person name="Riley R."/>
            <person name="Labutti K."/>
            <person name="Andreopoulos B."/>
            <person name="Lipzen A."/>
            <person name="Chen C."/>
            <person name="Yanf M."/>
            <person name="Daum C."/>
            <person name="Ng V."/>
            <person name="Clum A."/>
            <person name="Steindorff A."/>
            <person name="Ohm R."/>
            <person name="Martin F."/>
            <person name="Silar P."/>
            <person name="Natvig D."/>
            <person name="Lalanne C."/>
            <person name="Gautier V."/>
            <person name="Ament-Velasquez S.L."/>
            <person name="Kruys A."/>
            <person name="Hutchinson M.I."/>
            <person name="Powell A.J."/>
            <person name="Barry K."/>
            <person name="Miller A.N."/>
            <person name="Grigoriev I.V."/>
            <person name="Debuchy R."/>
            <person name="Gladieux P."/>
            <person name="Thoren M.H."/>
            <person name="Johannesson H."/>
        </authorList>
    </citation>
    <scope>NUCLEOTIDE SEQUENCE</scope>
    <source>
        <strain evidence="4">CBS 118394</strain>
    </source>
</reference>
<feature type="region of interest" description="Disordered" evidence="1">
    <location>
        <begin position="325"/>
        <end position="344"/>
    </location>
</feature>
<organism evidence="4 5">
    <name type="scientific">Apodospora peruviana</name>
    <dbReference type="NCBI Taxonomy" id="516989"/>
    <lineage>
        <taxon>Eukaryota</taxon>
        <taxon>Fungi</taxon>
        <taxon>Dikarya</taxon>
        <taxon>Ascomycota</taxon>
        <taxon>Pezizomycotina</taxon>
        <taxon>Sordariomycetes</taxon>
        <taxon>Sordariomycetidae</taxon>
        <taxon>Sordariales</taxon>
        <taxon>Lasiosphaeriaceae</taxon>
        <taxon>Apodospora</taxon>
    </lineage>
</organism>
<feature type="compositionally biased region" description="Polar residues" evidence="1">
    <location>
        <begin position="530"/>
        <end position="554"/>
    </location>
</feature>
<proteinExistence type="predicted"/>
<feature type="transmembrane region" description="Helical" evidence="2">
    <location>
        <begin position="387"/>
        <end position="408"/>
    </location>
</feature>
<feature type="compositionally biased region" description="Gly residues" evidence="1">
    <location>
        <begin position="435"/>
        <end position="462"/>
    </location>
</feature>
<evidence type="ECO:0008006" key="6">
    <source>
        <dbReference type="Google" id="ProtNLM"/>
    </source>
</evidence>
<feature type="region of interest" description="Disordered" evidence="1">
    <location>
        <begin position="422"/>
        <end position="583"/>
    </location>
</feature>
<accession>A0AAE0I126</accession>
<dbReference type="AlphaFoldDB" id="A0AAE0I126"/>
<feature type="region of interest" description="Disordered" evidence="1">
    <location>
        <begin position="611"/>
        <end position="684"/>
    </location>
</feature>
<gene>
    <name evidence="4" type="ORF">B0H66DRAFT_296729</name>
</gene>
<keyword evidence="2" id="KW-1133">Transmembrane helix</keyword>
<keyword evidence="2" id="KW-0812">Transmembrane</keyword>
<evidence type="ECO:0000256" key="2">
    <source>
        <dbReference type="SAM" id="Phobius"/>
    </source>
</evidence>
<sequence length="684" mass="70025">MLSRGLRSWVLLGLTIAASSGVLASPAQAGIITAGQTHITSAAAAADQIVTLTAGFRHEVVSHFSDVEKRQILTNGTETNSSAADPSLATANAEGALTTGLSTVFVTEFVTSTVTSFTAPPTTSVVIVTSTELLTFINPGQSTQTVTVTETAFFKRVQRTGQVVTPSLSVAPDATITSGLVVEKRAAQLVTEDVFLIVTSTVTVVTTTTVFTRITLVATITNTVFSTISLAPGAITTVFTTTTVRQPVTQPPPPVVPTTAMSQTVVTGTPALPPTSTSTILPIPPPPTSVTTSTDVSSSLIVSSGSLSGTSSSSTGVIVVLPPTSTTTTASTTTPAATTSTSVISTTRTPSTMMMSMSMTTTSTTTSSSPSTIPIAGGSDGLDRVEIAAIVIGTIIGVCGLIALAFLLRMCIKRRRRQRLLNRRMPHPSAASGAAGAGGLRSNGSGGSGGSSSGGGDSGLTGEGEVRIVIRPAPSRGRRTMSSQAWPVPPGYERNGGQTGPFNMWVEETTTTGETTPQDPHDWSIASERGSLTDQNVTSDIGTGYNNNRATRQLSGIPEGGSESAGRPSFGGGSGTTRQRTMTTSIPSQASFPALGTLLTPPPPIIPPILGLTTTDRRRGSGSGNISPASSRGGGESQWVAPWLDTWENAANRRAQTPEERPGSNGTDASGLSGGRPLLGRGRI</sequence>
<dbReference type="Proteomes" id="UP001283341">
    <property type="component" value="Unassembled WGS sequence"/>
</dbReference>
<evidence type="ECO:0000313" key="4">
    <source>
        <dbReference type="EMBL" id="KAK3316496.1"/>
    </source>
</evidence>
<feature type="compositionally biased region" description="Low complexity" evidence="1">
    <location>
        <begin position="675"/>
        <end position="684"/>
    </location>
</feature>
<keyword evidence="2" id="KW-0472">Membrane</keyword>
<feature type="chain" id="PRO_5041931518" description="Transmembrane protein" evidence="3">
    <location>
        <begin position="25"/>
        <end position="684"/>
    </location>
</feature>
<reference evidence="4" key="1">
    <citation type="journal article" date="2023" name="Mol. Phylogenet. Evol.">
        <title>Genome-scale phylogeny and comparative genomics of the fungal order Sordariales.</title>
        <authorList>
            <person name="Hensen N."/>
            <person name="Bonometti L."/>
            <person name="Westerberg I."/>
            <person name="Brannstrom I.O."/>
            <person name="Guillou S."/>
            <person name="Cros-Aarteil S."/>
            <person name="Calhoun S."/>
            <person name="Haridas S."/>
            <person name="Kuo A."/>
            <person name="Mondo S."/>
            <person name="Pangilinan J."/>
            <person name="Riley R."/>
            <person name="LaButti K."/>
            <person name="Andreopoulos B."/>
            <person name="Lipzen A."/>
            <person name="Chen C."/>
            <person name="Yan M."/>
            <person name="Daum C."/>
            <person name="Ng V."/>
            <person name="Clum A."/>
            <person name="Steindorff A."/>
            <person name="Ohm R.A."/>
            <person name="Martin F."/>
            <person name="Silar P."/>
            <person name="Natvig D.O."/>
            <person name="Lalanne C."/>
            <person name="Gautier V."/>
            <person name="Ament-Velasquez S.L."/>
            <person name="Kruys A."/>
            <person name="Hutchinson M.I."/>
            <person name="Powell A.J."/>
            <person name="Barry K."/>
            <person name="Miller A.N."/>
            <person name="Grigoriev I.V."/>
            <person name="Debuchy R."/>
            <person name="Gladieux P."/>
            <person name="Hiltunen Thoren M."/>
            <person name="Johannesson H."/>
        </authorList>
    </citation>
    <scope>NUCLEOTIDE SEQUENCE</scope>
    <source>
        <strain evidence="4">CBS 118394</strain>
    </source>
</reference>
<keyword evidence="3" id="KW-0732">Signal</keyword>
<name>A0AAE0I126_9PEZI</name>
<evidence type="ECO:0000256" key="1">
    <source>
        <dbReference type="SAM" id="MobiDB-lite"/>
    </source>
</evidence>
<comment type="caution">
    <text evidence="4">The sequence shown here is derived from an EMBL/GenBank/DDBJ whole genome shotgun (WGS) entry which is preliminary data.</text>
</comment>
<dbReference type="EMBL" id="JAUEDM010000005">
    <property type="protein sequence ID" value="KAK3316496.1"/>
    <property type="molecule type" value="Genomic_DNA"/>
</dbReference>
<evidence type="ECO:0000256" key="3">
    <source>
        <dbReference type="SAM" id="SignalP"/>
    </source>
</evidence>
<feature type="signal peptide" evidence="3">
    <location>
        <begin position="1"/>
        <end position="24"/>
    </location>
</feature>